<organism evidence="3 4">
    <name type="scientific">Thalassiosira oceanica</name>
    <name type="common">Marine diatom</name>
    <dbReference type="NCBI Taxonomy" id="159749"/>
    <lineage>
        <taxon>Eukaryota</taxon>
        <taxon>Sar</taxon>
        <taxon>Stramenopiles</taxon>
        <taxon>Ochrophyta</taxon>
        <taxon>Bacillariophyta</taxon>
        <taxon>Coscinodiscophyceae</taxon>
        <taxon>Thalassiosirophycidae</taxon>
        <taxon>Thalassiosirales</taxon>
        <taxon>Thalassiosiraceae</taxon>
        <taxon>Thalassiosira</taxon>
    </lineage>
</organism>
<proteinExistence type="predicted"/>
<feature type="compositionally biased region" description="Polar residues" evidence="1">
    <location>
        <begin position="61"/>
        <end position="84"/>
    </location>
</feature>
<name>K0SZW2_THAOC</name>
<reference evidence="3 4" key="1">
    <citation type="journal article" date="2012" name="Genome Biol.">
        <title>Genome and low-iron response of an oceanic diatom adapted to chronic iron limitation.</title>
        <authorList>
            <person name="Lommer M."/>
            <person name="Specht M."/>
            <person name="Roy A.S."/>
            <person name="Kraemer L."/>
            <person name="Andreson R."/>
            <person name="Gutowska M.A."/>
            <person name="Wolf J."/>
            <person name="Bergner S.V."/>
            <person name="Schilhabel M.B."/>
            <person name="Klostermeier U.C."/>
            <person name="Beiko R.G."/>
            <person name="Rosenstiel P."/>
            <person name="Hippler M."/>
            <person name="Laroche J."/>
        </authorList>
    </citation>
    <scope>NUCLEOTIDE SEQUENCE [LARGE SCALE GENOMIC DNA]</scope>
    <source>
        <strain evidence="3 4">CCMP1005</strain>
    </source>
</reference>
<accession>K0SZW2</accession>
<evidence type="ECO:0000313" key="4">
    <source>
        <dbReference type="Proteomes" id="UP000266841"/>
    </source>
</evidence>
<feature type="chain" id="PRO_5003840488" description="JmjC domain-containing protein" evidence="2">
    <location>
        <begin position="35"/>
        <end position="587"/>
    </location>
</feature>
<gene>
    <name evidence="3" type="ORF">THAOC_08110</name>
</gene>
<dbReference type="OrthoDB" id="45637at2759"/>
<protein>
    <recommendedName>
        <fullName evidence="5">JmjC domain-containing protein</fullName>
    </recommendedName>
</protein>
<dbReference type="EMBL" id="AGNL01008412">
    <property type="protein sequence ID" value="EJK70524.1"/>
    <property type="molecule type" value="Genomic_DNA"/>
</dbReference>
<dbReference type="Proteomes" id="UP000266841">
    <property type="component" value="Unassembled WGS sequence"/>
</dbReference>
<comment type="caution">
    <text evidence="3">The sequence shown here is derived from an EMBL/GenBank/DDBJ whole genome shotgun (WGS) entry which is preliminary data.</text>
</comment>
<dbReference type="OMA" id="WVTIPYA"/>
<dbReference type="AlphaFoldDB" id="K0SZW2"/>
<evidence type="ECO:0008006" key="5">
    <source>
        <dbReference type="Google" id="ProtNLM"/>
    </source>
</evidence>
<feature type="region of interest" description="Disordered" evidence="1">
    <location>
        <begin position="48"/>
        <end position="116"/>
    </location>
</feature>
<keyword evidence="2" id="KW-0732">Signal</keyword>
<feature type="signal peptide" evidence="2">
    <location>
        <begin position="1"/>
        <end position="34"/>
    </location>
</feature>
<sequence>MLLLSSVRCKKHSTLTYQFIYWLLALSLAPPTSRDNVASGGHGALVQIGHSSQRQKDPCNMSGTARQPMNMSDNQPKTGASSSFGRDHLGQGGRLESFDDGHIPETQRGENSPRPRIVRYETEADNAVHVYDGLLQNAEARMLYEATHNSKKNCATAELQGQEEPWGTYVTTDEAVRWMEWKQHSEGVASPGDVLPYADYVKLWRQSAGRFFKCSDLDDKGCSLDMEDTRHLLAVETVAKFFLETIPKRTGCVARADTSKDAERLFSESEFRSKAHGVAVWALSSTVGNAVQYHIDYAELLRYEQNVIVPPLWAGTCQVSTLRTNAQPERPSMRGGEFCVNLRGLDHYSDHGYKGSKSGDPMGGWRRPTLDSRLDSGVYVSEDSWVTIPYAHCRGIAHCGELPHLSSPIESIDDDCISRVIIGFNVFGHDVGHLVSKAPEHSKTFRRKVKLYRSTLATPTSHASGMKLSQIRNNKGLTKLLVLAKREKIKAELRVSQERLTRGVWERLLGQDVAVSTIVSELSRASEWPRKNDVHAHVNHMIYSDPEYLDSRSGKRYRIVFGRDCKENKTTRGSLVSLSASLSAVEV</sequence>
<dbReference type="eggNOG" id="ENOG502QUWW">
    <property type="taxonomic scope" value="Eukaryota"/>
</dbReference>
<evidence type="ECO:0000256" key="2">
    <source>
        <dbReference type="SAM" id="SignalP"/>
    </source>
</evidence>
<feature type="compositionally biased region" description="Basic and acidic residues" evidence="1">
    <location>
        <begin position="96"/>
        <end position="116"/>
    </location>
</feature>
<keyword evidence="4" id="KW-1185">Reference proteome</keyword>
<evidence type="ECO:0000256" key="1">
    <source>
        <dbReference type="SAM" id="MobiDB-lite"/>
    </source>
</evidence>
<evidence type="ECO:0000313" key="3">
    <source>
        <dbReference type="EMBL" id="EJK70524.1"/>
    </source>
</evidence>